<dbReference type="Gene3D" id="2.140.10.10">
    <property type="entry name" value="Quinoprotein alcohol dehydrogenase-like superfamily"/>
    <property type="match status" value="1"/>
</dbReference>
<comment type="similarity">
    <text evidence="2">Belongs to the bacterial PQQ dehydrogenase family.</text>
</comment>
<evidence type="ECO:0000259" key="4">
    <source>
        <dbReference type="Pfam" id="PF13360"/>
    </source>
</evidence>
<feature type="domain" description="Pyrrolo-quinoline quinone repeat" evidence="4">
    <location>
        <begin position="72"/>
        <end position="288"/>
    </location>
</feature>
<organism evidence="5 7">
    <name type="scientific">Rotaria sordida</name>
    <dbReference type="NCBI Taxonomy" id="392033"/>
    <lineage>
        <taxon>Eukaryota</taxon>
        <taxon>Metazoa</taxon>
        <taxon>Spiralia</taxon>
        <taxon>Gnathifera</taxon>
        <taxon>Rotifera</taxon>
        <taxon>Eurotatoria</taxon>
        <taxon>Bdelloidea</taxon>
        <taxon>Philodinida</taxon>
        <taxon>Philodinidae</taxon>
        <taxon>Rotaria</taxon>
    </lineage>
</organism>
<dbReference type="PANTHER" id="PTHR32303">
    <property type="entry name" value="QUINOPROTEIN ALCOHOL DEHYDROGENASE (CYTOCHROME C)"/>
    <property type="match status" value="1"/>
</dbReference>
<name>A0A814YD33_9BILA</name>
<evidence type="ECO:0000313" key="5">
    <source>
        <dbReference type="EMBL" id="CAF1227715.1"/>
    </source>
</evidence>
<evidence type="ECO:0000256" key="1">
    <source>
        <dbReference type="ARBA" id="ARBA00001931"/>
    </source>
</evidence>
<evidence type="ECO:0000256" key="3">
    <source>
        <dbReference type="ARBA" id="ARBA00023002"/>
    </source>
</evidence>
<dbReference type="AlphaFoldDB" id="A0A814YD33"/>
<dbReference type="InterPro" id="IPR011047">
    <property type="entry name" value="Quinoprotein_ADH-like_sf"/>
</dbReference>
<dbReference type="Proteomes" id="UP000663854">
    <property type="component" value="Unassembled WGS sequence"/>
</dbReference>
<dbReference type="SUPFAM" id="SSF50998">
    <property type="entry name" value="Quinoprotein alcohol dehydrogenase-like"/>
    <property type="match status" value="1"/>
</dbReference>
<keyword evidence="8" id="KW-1185">Reference proteome</keyword>
<comment type="caution">
    <text evidence="5">The sequence shown here is derived from an EMBL/GenBank/DDBJ whole genome shotgun (WGS) entry which is preliminary data.</text>
</comment>
<keyword evidence="3" id="KW-0560">Oxidoreductase</keyword>
<sequence>MVPDNNGTTTGYSGAAVWGSQFPVDCKRNQIYIGTGNYYKVPPLVQQCLDETSNLTLYSDPCNQRGAYGQAILALDMSTGIIRWSVILGPIDAWTAACLFSGPLPNSNCPYKPGPDSDFAQAPILKLNLKYKFGGKNRDQLFVGQKSGIAYGFDAETGTVIWSTSVSPASFAGGLQFGSAADDQYLYIGNNNADSLSYTLPDGTTTRKASWSALDLVTGNIKWTTVDPTTNVNQTSAYFALTVWDKLVLVQGGSPPFATSDPTKGCLYGLNKKNGQVLYEKCIKNTPLGSGASVAKNTIYVGVGYNTSRVATDGILALKLP</sequence>
<dbReference type="GO" id="GO:0016491">
    <property type="term" value="F:oxidoreductase activity"/>
    <property type="evidence" value="ECO:0007669"/>
    <property type="project" value="UniProtKB-KW"/>
</dbReference>
<protein>
    <recommendedName>
        <fullName evidence="4">Pyrrolo-quinoline quinone repeat domain-containing protein</fullName>
    </recommendedName>
</protein>
<dbReference type="Pfam" id="PF13360">
    <property type="entry name" value="PQQ_2"/>
    <property type="match status" value="1"/>
</dbReference>
<dbReference type="EMBL" id="CAJNOH010001534">
    <property type="protein sequence ID" value="CAF1227715.1"/>
    <property type="molecule type" value="Genomic_DNA"/>
</dbReference>
<dbReference type="EMBL" id="CAJNOL010002524">
    <property type="protein sequence ID" value="CAF1508896.1"/>
    <property type="molecule type" value="Genomic_DNA"/>
</dbReference>
<evidence type="ECO:0000313" key="7">
    <source>
        <dbReference type="Proteomes" id="UP000663854"/>
    </source>
</evidence>
<gene>
    <name evidence="6" type="ORF">JXQ802_LOCUS40873</name>
    <name evidence="5" type="ORF">PYM288_LOCUS26216</name>
</gene>
<evidence type="ECO:0000256" key="2">
    <source>
        <dbReference type="ARBA" id="ARBA00008156"/>
    </source>
</evidence>
<evidence type="ECO:0000313" key="8">
    <source>
        <dbReference type="Proteomes" id="UP000663870"/>
    </source>
</evidence>
<dbReference type="PANTHER" id="PTHR32303:SF10">
    <property type="entry name" value="OUTER MEMBRANE PROTEIN ASSEMBLY FACTOR BAMB"/>
    <property type="match status" value="1"/>
</dbReference>
<accession>A0A814YD33</accession>
<reference evidence="5" key="1">
    <citation type="submission" date="2021-02" db="EMBL/GenBank/DDBJ databases">
        <authorList>
            <person name="Nowell W R."/>
        </authorList>
    </citation>
    <scope>NUCLEOTIDE SEQUENCE</scope>
</reference>
<proteinExistence type="inferred from homology"/>
<dbReference type="Proteomes" id="UP000663870">
    <property type="component" value="Unassembled WGS sequence"/>
</dbReference>
<dbReference type="InterPro" id="IPR002372">
    <property type="entry name" value="PQQ_rpt_dom"/>
</dbReference>
<evidence type="ECO:0000313" key="6">
    <source>
        <dbReference type="EMBL" id="CAF1508896.1"/>
    </source>
</evidence>
<comment type="cofactor">
    <cofactor evidence="1">
        <name>pyrroloquinoline quinone</name>
        <dbReference type="ChEBI" id="CHEBI:58442"/>
    </cofactor>
</comment>